<dbReference type="EMBL" id="JABWDY010015901">
    <property type="protein sequence ID" value="KAF5196509.1"/>
    <property type="molecule type" value="Genomic_DNA"/>
</dbReference>
<sequence length="81" mass="9259">MGQMIKLFHFFPRDPPNKVGLESRVKNDYPCSLYWGSRRLFTLLQPIQIPNRISLREVQKLPFYSGGRSTTSTDADAVPSS</sequence>
<protein>
    <submittedName>
        <fullName evidence="1">Uncharacterized protein</fullName>
    </submittedName>
</protein>
<name>A0A7J6WGQ6_THATH</name>
<dbReference type="Proteomes" id="UP000554482">
    <property type="component" value="Unassembled WGS sequence"/>
</dbReference>
<accession>A0A7J6WGQ6</accession>
<keyword evidence="2" id="KW-1185">Reference proteome</keyword>
<proteinExistence type="predicted"/>
<gene>
    <name evidence="1" type="ORF">FRX31_013902</name>
</gene>
<organism evidence="1 2">
    <name type="scientific">Thalictrum thalictroides</name>
    <name type="common">Rue-anemone</name>
    <name type="synonym">Anemone thalictroides</name>
    <dbReference type="NCBI Taxonomy" id="46969"/>
    <lineage>
        <taxon>Eukaryota</taxon>
        <taxon>Viridiplantae</taxon>
        <taxon>Streptophyta</taxon>
        <taxon>Embryophyta</taxon>
        <taxon>Tracheophyta</taxon>
        <taxon>Spermatophyta</taxon>
        <taxon>Magnoliopsida</taxon>
        <taxon>Ranunculales</taxon>
        <taxon>Ranunculaceae</taxon>
        <taxon>Thalictroideae</taxon>
        <taxon>Thalictrum</taxon>
    </lineage>
</organism>
<reference evidence="1 2" key="1">
    <citation type="submission" date="2020-06" db="EMBL/GenBank/DDBJ databases">
        <title>Transcriptomic and genomic resources for Thalictrum thalictroides and T. hernandezii: Facilitating candidate gene discovery in an emerging model plant lineage.</title>
        <authorList>
            <person name="Arias T."/>
            <person name="Riano-Pachon D.M."/>
            <person name="Di Stilio V.S."/>
        </authorList>
    </citation>
    <scope>NUCLEOTIDE SEQUENCE [LARGE SCALE GENOMIC DNA]</scope>
    <source>
        <strain evidence="2">cv. WT478/WT964</strain>
        <tissue evidence="1">Leaves</tissue>
    </source>
</reference>
<comment type="caution">
    <text evidence="1">The sequence shown here is derived from an EMBL/GenBank/DDBJ whole genome shotgun (WGS) entry which is preliminary data.</text>
</comment>
<evidence type="ECO:0000313" key="2">
    <source>
        <dbReference type="Proteomes" id="UP000554482"/>
    </source>
</evidence>
<dbReference type="AlphaFoldDB" id="A0A7J6WGQ6"/>
<evidence type="ECO:0000313" key="1">
    <source>
        <dbReference type="EMBL" id="KAF5196509.1"/>
    </source>
</evidence>